<dbReference type="RefSeq" id="WP_162366385.1">
    <property type="nucleotide sequence ID" value="NZ_WUBS01000008.1"/>
</dbReference>
<dbReference type="AlphaFoldDB" id="A0A845SIB0"/>
<organism evidence="3 4">
    <name type="scientific">Acerihabitans arboris</name>
    <dbReference type="NCBI Taxonomy" id="2691583"/>
    <lineage>
        <taxon>Bacteria</taxon>
        <taxon>Pseudomonadati</taxon>
        <taxon>Pseudomonadota</taxon>
        <taxon>Gammaproteobacteria</taxon>
        <taxon>Enterobacterales</taxon>
        <taxon>Pectobacteriaceae</taxon>
        <taxon>Acerihabitans</taxon>
    </lineage>
</organism>
<dbReference type="InterPro" id="IPR028939">
    <property type="entry name" value="P5C_Rdtase_cat_N"/>
</dbReference>
<feature type="domain" description="Pyrroline-5-carboxylate reductase catalytic N-terminal" evidence="2">
    <location>
        <begin position="2"/>
        <end position="88"/>
    </location>
</feature>
<reference evidence="3 4" key="2">
    <citation type="submission" date="2020-02" db="EMBL/GenBank/DDBJ databases">
        <title>The new genus of Enterobacteriales.</title>
        <authorList>
            <person name="Kim I.S."/>
        </authorList>
    </citation>
    <scope>NUCLEOTIDE SEQUENCE [LARGE SCALE GENOMIC DNA]</scope>
    <source>
        <strain evidence="3 4">SAP-6</strain>
    </source>
</reference>
<protein>
    <submittedName>
        <fullName evidence="3">NADP oxidoreductase</fullName>
    </submittedName>
</protein>
<dbReference type="InterPro" id="IPR036291">
    <property type="entry name" value="NAD(P)-bd_dom_sf"/>
</dbReference>
<sequence length="212" mass="22582">MKIGIIGAGFIGRAIARLAVDQGHEVMVSNSRGPHTLTSLVASIGCLTGSAEQAAAFGEVVVVAVPLKNYREIPVAPVAGKVVLDANNYYPERDGHMPELDNHSTTTSELLARHLAGAKIVKAFNSIRVNDLERDGLPAGTPGRRALPISGDDAAAKRTATALIEQFGFDAVDAGPLAEGWRFQRGRPMYCERFDIAGLQKALADNDEEHVI</sequence>
<keyword evidence="4" id="KW-1185">Reference proteome</keyword>
<comment type="caution">
    <text evidence="3">The sequence shown here is derived from an EMBL/GenBank/DDBJ whole genome shotgun (WGS) entry which is preliminary data.</text>
</comment>
<dbReference type="Proteomes" id="UP000461443">
    <property type="component" value="Unassembled WGS sequence"/>
</dbReference>
<dbReference type="EMBL" id="WUBS01000008">
    <property type="protein sequence ID" value="NDL63669.1"/>
    <property type="molecule type" value="Genomic_DNA"/>
</dbReference>
<evidence type="ECO:0000256" key="1">
    <source>
        <dbReference type="ARBA" id="ARBA00023002"/>
    </source>
</evidence>
<dbReference type="PANTHER" id="PTHR14239">
    <property type="entry name" value="DUDULIN-RELATED"/>
    <property type="match status" value="1"/>
</dbReference>
<reference evidence="3 4" key="1">
    <citation type="submission" date="2019-12" db="EMBL/GenBank/DDBJ databases">
        <authorList>
            <person name="Lee S.D."/>
        </authorList>
    </citation>
    <scope>NUCLEOTIDE SEQUENCE [LARGE SCALE GENOMIC DNA]</scope>
    <source>
        <strain evidence="3 4">SAP-6</strain>
    </source>
</reference>
<dbReference type="InterPro" id="IPR051267">
    <property type="entry name" value="STEAP_metalloreductase"/>
</dbReference>
<evidence type="ECO:0000259" key="2">
    <source>
        <dbReference type="Pfam" id="PF03807"/>
    </source>
</evidence>
<evidence type="ECO:0000313" key="3">
    <source>
        <dbReference type="EMBL" id="NDL63669.1"/>
    </source>
</evidence>
<keyword evidence="1" id="KW-0560">Oxidoreductase</keyword>
<evidence type="ECO:0000313" key="4">
    <source>
        <dbReference type="Proteomes" id="UP000461443"/>
    </source>
</evidence>
<dbReference type="Pfam" id="PF03807">
    <property type="entry name" value="F420_oxidored"/>
    <property type="match status" value="1"/>
</dbReference>
<gene>
    <name evidence="3" type="ORF">GRH90_13035</name>
</gene>
<dbReference type="SUPFAM" id="SSF51735">
    <property type="entry name" value="NAD(P)-binding Rossmann-fold domains"/>
    <property type="match status" value="1"/>
</dbReference>
<name>A0A845SIB0_9GAMM</name>
<proteinExistence type="predicted"/>
<accession>A0A845SIB0</accession>
<dbReference type="Gene3D" id="3.40.50.720">
    <property type="entry name" value="NAD(P)-binding Rossmann-like Domain"/>
    <property type="match status" value="1"/>
</dbReference>
<dbReference type="GO" id="GO:0016491">
    <property type="term" value="F:oxidoreductase activity"/>
    <property type="evidence" value="ECO:0007669"/>
    <property type="project" value="UniProtKB-KW"/>
</dbReference>